<feature type="transmembrane region" description="Helical" evidence="7">
    <location>
        <begin position="474"/>
        <end position="495"/>
    </location>
</feature>
<feature type="domain" description="Amino acid permease/ SLC12A" evidence="8">
    <location>
        <begin position="75"/>
        <end position="212"/>
    </location>
</feature>
<reference evidence="10 11" key="1">
    <citation type="submission" date="2015-12" db="EMBL/GenBank/DDBJ databases">
        <title>Dictyostelia acquired genes for synthesis and detection of signals that induce cell-type specialization by lateral gene transfer from prokaryotes.</title>
        <authorList>
            <person name="Gloeckner G."/>
            <person name="Schaap P."/>
        </authorList>
    </citation>
    <scope>NUCLEOTIDE SEQUENCE [LARGE SCALE GENOMIC DNA]</scope>
    <source>
        <strain evidence="10 11">TK</strain>
    </source>
</reference>
<keyword evidence="4" id="KW-0446">Lipid-binding</keyword>
<dbReference type="FunFam" id="3.30.530.20:FF:000028">
    <property type="entry name" value="Phosphatidylinositol transfer protein 5"/>
    <property type="match status" value="1"/>
</dbReference>
<dbReference type="PRINTS" id="PR00391">
    <property type="entry name" value="PITRANSFER"/>
</dbReference>
<dbReference type="Gene3D" id="3.30.530.20">
    <property type="match status" value="1"/>
</dbReference>
<evidence type="ECO:0000256" key="7">
    <source>
        <dbReference type="SAM" id="Phobius"/>
    </source>
</evidence>
<comment type="caution">
    <text evidence="10">The sequence shown here is derived from an EMBL/GenBank/DDBJ whole genome shotgun (WGS) entry which is preliminary data.</text>
</comment>
<evidence type="ECO:0000313" key="11">
    <source>
        <dbReference type="Proteomes" id="UP000076078"/>
    </source>
</evidence>
<evidence type="ECO:0000256" key="6">
    <source>
        <dbReference type="SAM" id="MobiDB-lite"/>
    </source>
</evidence>
<evidence type="ECO:0000256" key="5">
    <source>
        <dbReference type="ARBA" id="ARBA00023136"/>
    </source>
</evidence>
<dbReference type="GO" id="GO:0035091">
    <property type="term" value="F:phosphatidylinositol binding"/>
    <property type="evidence" value="ECO:0007669"/>
    <property type="project" value="TreeGrafter"/>
</dbReference>
<feature type="region of interest" description="Disordered" evidence="6">
    <location>
        <begin position="804"/>
        <end position="827"/>
    </location>
</feature>
<evidence type="ECO:0000256" key="3">
    <source>
        <dbReference type="ARBA" id="ARBA00022989"/>
    </source>
</evidence>
<dbReference type="GO" id="GO:0055085">
    <property type="term" value="P:transmembrane transport"/>
    <property type="evidence" value="ECO:0007669"/>
    <property type="project" value="InterPro"/>
</dbReference>
<dbReference type="FunCoup" id="A0A151Z875">
    <property type="interactions" value="20"/>
</dbReference>
<keyword evidence="11" id="KW-1185">Reference proteome</keyword>
<dbReference type="OrthoDB" id="3900342at2759"/>
<dbReference type="Pfam" id="PF02121">
    <property type="entry name" value="IP_trans"/>
    <property type="match status" value="1"/>
</dbReference>
<feature type="region of interest" description="Disordered" evidence="6">
    <location>
        <begin position="22"/>
        <end position="54"/>
    </location>
</feature>
<evidence type="ECO:0000259" key="9">
    <source>
        <dbReference type="Pfam" id="PF02121"/>
    </source>
</evidence>
<feature type="domain" description="Amino acid permease/ SLC12A" evidence="8">
    <location>
        <begin position="229"/>
        <end position="497"/>
    </location>
</feature>
<evidence type="ECO:0000259" key="8">
    <source>
        <dbReference type="Pfam" id="PF00324"/>
    </source>
</evidence>
<keyword evidence="5 7" id="KW-0472">Membrane</keyword>
<name>A0A151Z875_TIELA</name>
<dbReference type="CDD" id="cd08888">
    <property type="entry name" value="SRPBCC_PITPNA-B_like"/>
    <property type="match status" value="1"/>
</dbReference>
<feature type="transmembrane region" description="Helical" evidence="7">
    <location>
        <begin position="189"/>
        <end position="208"/>
    </location>
</feature>
<dbReference type="InterPro" id="IPR055261">
    <property type="entry name" value="PI_transfer_N"/>
</dbReference>
<evidence type="ECO:0000256" key="4">
    <source>
        <dbReference type="ARBA" id="ARBA00023121"/>
    </source>
</evidence>
<protein>
    <submittedName>
        <fullName evidence="10">Putative amino acid/polyamine transporter I</fullName>
    </submittedName>
</protein>
<feature type="domain" description="Phosphatidylinositol transfer protein N-terminal" evidence="9">
    <location>
        <begin position="557"/>
        <end position="804"/>
    </location>
</feature>
<accession>A0A151Z875</accession>
<dbReference type="EMBL" id="LODT01000037">
    <property type="protein sequence ID" value="KYQ90135.1"/>
    <property type="molecule type" value="Genomic_DNA"/>
</dbReference>
<feature type="transmembrane region" description="Helical" evidence="7">
    <location>
        <begin position="107"/>
        <end position="127"/>
    </location>
</feature>
<feature type="transmembrane region" description="Helical" evidence="7">
    <location>
        <begin position="148"/>
        <end position="169"/>
    </location>
</feature>
<dbReference type="InParanoid" id="A0A151Z875"/>
<dbReference type="Gene3D" id="1.20.1740.10">
    <property type="entry name" value="Amino acid/polyamine transporter I"/>
    <property type="match status" value="1"/>
</dbReference>
<dbReference type="GO" id="GO:0008525">
    <property type="term" value="F:phosphatidylcholine transporter activity"/>
    <property type="evidence" value="ECO:0007669"/>
    <property type="project" value="TreeGrafter"/>
</dbReference>
<feature type="transmembrane region" description="Helical" evidence="7">
    <location>
        <begin position="272"/>
        <end position="292"/>
    </location>
</feature>
<proteinExistence type="predicted"/>
<dbReference type="GO" id="GO:0008526">
    <property type="term" value="F:phosphatidylinositol transfer activity"/>
    <property type="evidence" value="ECO:0007669"/>
    <property type="project" value="TreeGrafter"/>
</dbReference>
<keyword evidence="3 7" id="KW-1133">Transmembrane helix</keyword>
<dbReference type="InterPro" id="IPR004841">
    <property type="entry name" value="AA-permease/SLC12A_dom"/>
</dbReference>
<feature type="transmembrane region" description="Helical" evidence="7">
    <location>
        <begin position="444"/>
        <end position="468"/>
    </location>
</feature>
<organism evidence="10 11">
    <name type="scientific">Tieghemostelium lacteum</name>
    <name type="common">Slime mold</name>
    <name type="synonym">Dictyostelium lacteum</name>
    <dbReference type="NCBI Taxonomy" id="361077"/>
    <lineage>
        <taxon>Eukaryota</taxon>
        <taxon>Amoebozoa</taxon>
        <taxon>Evosea</taxon>
        <taxon>Eumycetozoa</taxon>
        <taxon>Dictyostelia</taxon>
        <taxon>Dictyosteliales</taxon>
        <taxon>Raperosteliaceae</taxon>
        <taxon>Tieghemostelium</taxon>
    </lineage>
</organism>
<keyword evidence="2 7" id="KW-0812">Transmembrane</keyword>
<sequence>MLNGNSPLIDNNNDFDKEIQKPLLSPNINNGTDNYNLKNNSSSSSSSSIMTVDSPNNGATHVNRQLKKNALGLAHVLAMSVSGIGPTTGIYFVWFQIAVVAGTAVPFTLIIASICCLSMASTISTYAKYISTSASFYSYVSKGLGKEMGFLTGWLMLLGYMTLTAQTVIQFSSTMADVITNNTGFKFPWIVGGAIITILISTLAYIGINPALKISGEEGNYPLALTPAGPYSGGISGISRGLVYSVLVFVGFEAAAILGQETRNPNKSIPRAVVGSVLLTAAWMVWAFYAMVVATGYTNIFNVVANHSSIHEYAKKFIGTWMAILIDIAGISSTLNVCTCAFNNLFRITYSVGKSNVNPTLSKLSLTSKRYSTPKVAIIVITIYLFLACTIAAATFGIYTSGSWEVYGYLSYIGTIPLILVFIITNISVIPYMKKQQPQDFHIFYHLILPVFSALLFIGVLVGNFYPIVPQPPYSYLLIVLAVLILVGVGIMFFLRTKIGLLEKMEFMISSDGSNHDNCAIQSPIIQMVKKRKVFKKDRDRDIYSALKRDHILKKKMLIKEFRVILPLTVEEYRVGQLFSVAKTSSQETKGGEGVEVLKNEPYKNEEEGHEGQYTHKIYHLGSRLPGWIRALIPSSALKLEEKAWNAYPYCKTVLKSPFLGEKFTFIIESRHAQDNGTQENIHNLNAKDLKNRELEVIDITNPVEKKDYKEEEDPTLVRSEKANRGPLKHGSWRDSKDYPVMCCYKLVTVEFAWFGFQTKVENFMMKIEKDIFTKFHRQVYCWLDEWFGMSMDDVREFERKTKEDLSKKLAEGKDGKDSKEETTEGK</sequence>
<evidence type="ECO:0000256" key="1">
    <source>
        <dbReference type="ARBA" id="ARBA00004141"/>
    </source>
</evidence>
<feature type="transmembrane region" description="Helical" evidence="7">
    <location>
        <begin position="376"/>
        <end position="400"/>
    </location>
</feature>
<dbReference type="Proteomes" id="UP000076078">
    <property type="component" value="Unassembled WGS sequence"/>
</dbReference>
<feature type="transmembrane region" description="Helical" evidence="7">
    <location>
        <begin position="241"/>
        <end position="260"/>
    </location>
</feature>
<dbReference type="STRING" id="361077.A0A151Z875"/>
<dbReference type="SUPFAM" id="SSF55961">
    <property type="entry name" value="Bet v1-like"/>
    <property type="match status" value="1"/>
</dbReference>
<feature type="transmembrane region" description="Helical" evidence="7">
    <location>
        <begin position="406"/>
        <end position="432"/>
    </location>
</feature>
<evidence type="ECO:0000256" key="2">
    <source>
        <dbReference type="ARBA" id="ARBA00022692"/>
    </source>
</evidence>
<dbReference type="GO" id="GO:0071944">
    <property type="term" value="C:cell periphery"/>
    <property type="evidence" value="ECO:0007669"/>
    <property type="project" value="UniProtKB-ARBA"/>
</dbReference>
<dbReference type="AlphaFoldDB" id="A0A151Z875"/>
<dbReference type="InterPro" id="IPR023393">
    <property type="entry name" value="START-like_dom_sf"/>
</dbReference>
<dbReference type="InterPro" id="IPR001666">
    <property type="entry name" value="PI_transfer"/>
</dbReference>
<dbReference type="GO" id="GO:0005794">
    <property type="term" value="C:Golgi apparatus"/>
    <property type="evidence" value="ECO:0007669"/>
    <property type="project" value="UniProtKB-ARBA"/>
</dbReference>
<dbReference type="PANTHER" id="PTHR10658:SF11">
    <property type="entry name" value="VIBRATOR, ISOFORM B"/>
    <property type="match status" value="1"/>
</dbReference>
<dbReference type="GO" id="GO:0031210">
    <property type="term" value="F:phosphatidylcholine binding"/>
    <property type="evidence" value="ECO:0007669"/>
    <property type="project" value="TreeGrafter"/>
</dbReference>
<feature type="transmembrane region" description="Helical" evidence="7">
    <location>
        <begin position="73"/>
        <end position="95"/>
    </location>
</feature>
<evidence type="ECO:0000313" key="10">
    <source>
        <dbReference type="EMBL" id="KYQ90135.1"/>
    </source>
</evidence>
<feature type="compositionally biased region" description="Polar residues" evidence="6">
    <location>
        <begin position="26"/>
        <end position="40"/>
    </location>
</feature>
<dbReference type="PANTHER" id="PTHR10658">
    <property type="entry name" value="PHOSPHATIDYLINOSITOL TRANSFER PROTEIN"/>
    <property type="match status" value="1"/>
</dbReference>
<gene>
    <name evidence="10" type="ORF">DLAC_08722</name>
</gene>
<dbReference type="GO" id="GO:0016020">
    <property type="term" value="C:membrane"/>
    <property type="evidence" value="ECO:0007669"/>
    <property type="project" value="UniProtKB-SubCell"/>
</dbReference>
<dbReference type="Pfam" id="PF00324">
    <property type="entry name" value="AA_permease"/>
    <property type="match status" value="2"/>
</dbReference>
<comment type="subcellular location">
    <subcellularLocation>
        <location evidence="1">Membrane</location>
        <topology evidence="1">Multi-pass membrane protein</topology>
    </subcellularLocation>
</comment>